<dbReference type="Gene3D" id="6.10.140.1330">
    <property type="match status" value="1"/>
</dbReference>
<feature type="transmembrane region" description="Helical" evidence="10">
    <location>
        <begin position="118"/>
        <end position="140"/>
    </location>
</feature>
<dbReference type="Pfam" id="PF00990">
    <property type="entry name" value="GGDEF"/>
    <property type="match status" value="1"/>
</dbReference>
<keyword evidence="9" id="KW-0739">Sodium transport</keyword>
<evidence type="ECO:0000256" key="3">
    <source>
        <dbReference type="ARBA" id="ARBA00022475"/>
    </source>
</evidence>
<keyword evidence="8 10" id="KW-0472">Membrane</keyword>
<dbReference type="GO" id="GO:0005886">
    <property type="term" value="C:plasma membrane"/>
    <property type="evidence" value="ECO:0007669"/>
    <property type="project" value="UniProtKB-SubCell"/>
</dbReference>
<keyword evidence="5 10" id="KW-1133">Transmembrane helix</keyword>
<organism evidence="12 13">
    <name type="scientific">Sulfurimonas marina</name>
    <dbReference type="NCBI Taxonomy" id="2590551"/>
    <lineage>
        <taxon>Bacteria</taxon>
        <taxon>Pseudomonadati</taxon>
        <taxon>Campylobacterota</taxon>
        <taxon>Epsilonproteobacteria</taxon>
        <taxon>Campylobacterales</taxon>
        <taxon>Sulfurimonadaceae</taxon>
        <taxon>Sulfurimonas</taxon>
    </lineage>
</organism>
<feature type="transmembrane region" description="Helical" evidence="10">
    <location>
        <begin position="387"/>
        <end position="409"/>
    </location>
</feature>
<dbReference type="Pfam" id="PF00999">
    <property type="entry name" value="Na_H_Exchanger"/>
    <property type="match status" value="1"/>
</dbReference>
<accession>A0A7M1AVF5</accession>
<dbReference type="Proteomes" id="UP000593910">
    <property type="component" value="Chromosome"/>
</dbReference>
<evidence type="ECO:0000256" key="10">
    <source>
        <dbReference type="SAM" id="Phobius"/>
    </source>
</evidence>
<dbReference type="SMART" id="SM00267">
    <property type="entry name" value="GGDEF"/>
    <property type="match status" value="1"/>
</dbReference>
<feature type="transmembrane region" description="Helical" evidence="10">
    <location>
        <begin position="356"/>
        <end position="375"/>
    </location>
</feature>
<dbReference type="SUPFAM" id="SSF55073">
    <property type="entry name" value="Nucleotide cyclase"/>
    <property type="match status" value="1"/>
</dbReference>
<evidence type="ECO:0000256" key="7">
    <source>
        <dbReference type="ARBA" id="ARBA00023065"/>
    </source>
</evidence>
<dbReference type="Gene3D" id="3.30.70.270">
    <property type="match status" value="1"/>
</dbReference>
<evidence type="ECO:0000256" key="1">
    <source>
        <dbReference type="ARBA" id="ARBA00004651"/>
    </source>
</evidence>
<dbReference type="InterPro" id="IPR043128">
    <property type="entry name" value="Rev_trsase/Diguanyl_cyclase"/>
</dbReference>
<evidence type="ECO:0000256" key="5">
    <source>
        <dbReference type="ARBA" id="ARBA00022989"/>
    </source>
</evidence>
<keyword evidence="2" id="KW-0813">Transport</keyword>
<feature type="transmembrane region" description="Helical" evidence="10">
    <location>
        <begin position="214"/>
        <end position="230"/>
    </location>
</feature>
<feature type="transmembrane region" description="Helical" evidence="10">
    <location>
        <begin position="152"/>
        <end position="171"/>
    </location>
</feature>
<keyword evidence="13" id="KW-1185">Reference proteome</keyword>
<evidence type="ECO:0000256" key="8">
    <source>
        <dbReference type="ARBA" id="ARBA00023136"/>
    </source>
</evidence>
<dbReference type="EMBL" id="CP041165">
    <property type="protein sequence ID" value="QOP41405.1"/>
    <property type="molecule type" value="Genomic_DNA"/>
</dbReference>
<dbReference type="PROSITE" id="PS50887">
    <property type="entry name" value="GGDEF"/>
    <property type="match status" value="1"/>
</dbReference>
<evidence type="ECO:0000313" key="12">
    <source>
        <dbReference type="EMBL" id="QOP41405.1"/>
    </source>
</evidence>
<evidence type="ECO:0000256" key="4">
    <source>
        <dbReference type="ARBA" id="ARBA00022692"/>
    </source>
</evidence>
<protein>
    <submittedName>
        <fullName evidence="12">Diguanylate cyclase</fullName>
    </submittedName>
</protein>
<dbReference type="PANTHER" id="PTHR10110:SF86">
    <property type="entry name" value="SODIUM_HYDROGEN EXCHANGER 7"/>
    <property type="match status" value="1"/>
</dbReference>
<gene>
    <name evidence="12" type="ORF">FJR03_06470</name>
</gene>
<keyword evidence="6" id="KW-0915">Sodium</keyword>
<proteinExistence type="predicted"/>
<name>A0A7M1AVF5_9BACT</name>
<dbReference type="InterPro" id="IPR000160">
    <property type="entry name" value="GGDEF_dom"/>
</dbReference>
<evidence type="ECO:0000256" key="6">
    <source>
        <dbReference type="ARBA" id="ARBA00023053"/>
    </source>
</evidence>
<feature type="domain" description="GGDEF" evidence="11">
    <location>
        <begin position="473"/>
        <end position="592"/>
    </location>
</feature>
<dbReference type="GO" id="GO:0015386">
    <property type="term" value="F:potassium:proton antiporter activity"/>
    <property type="evidence" value="ECO:0007669"/>
    <property type="project" value="TreeGrafter"/>
</dbReference>
<dbReference type="KEGG" id="smax:FJR03_06470"/>
<reference evidence="12 13" key="1">
    <citation type="submission" date="2019-06" db="EMBL/GenBank/DDBJ databases">
        <title>Sulfurimonas gotlandica sp. nov., a chemoautotrophic and psychrotolerant epsilonproteobacterium isolated from a pelagic redoxcline, and an emended description of the genus Sulfurimonas.</title>
        <authorList>
            <person name="Wang S."/>
            <person name="Jiang L."/>
            <person name="Shao Z."/>
        </authorList>
    </citation>
    <scope>NUCLEOTIDE SEQUENCE [LARGE SCALE GENOMIC DNA]</scope>
    <source>
        <strain evidence="12 13">B2</strain>
    </source>
</reference>
<feature type="transmembrane region" description="Helical" evidence="10">
    <location>
        <begin position="298"/>
        <end position="317"/>
    </location>
</feature>
<feature type="transmembrane region" description="Helical" evidence="10">
    <location>
        <begin position="329"/>
        <end position="349"/>
    </location>
</feature>
<keyword evidence="7" id="KW-0406">Ion transport</keyword>
<feature type="transmembrane region" description="Helical" evidence="10">
    <location>
        <begin position="83"/>
        <end position="106"/>
    </location>
</feature>
<dbReference type="GO" id="GO:0051453">
    <property type="term" value="P:regulation of intracellular pH"/>
    <property type="evidence" value="ECO:0007669"/>
    <property type="project" value="TreeGrafter"/>
</dbReference>
<dbReference type="InterPro" id="IPR029787">
    <property type="entry name" value="Nucleotide_cyclase"/>
</dbReference>
<feature type="transmembrane region" description="Helical" evidence="10">
    <location>
        <begin position="183"/>
        <end position="207"/>
    </location>
</feature>
<evidence type="ECO:0000256" key="2">
    <source>
        <dbReference type="ARBA" id="ARBA00022448"/>
    </source>
</evidence>
<keyword evidence="3" id="KW-1003">Cell membrane</keyword>
<keyword evidence="4 10" id="KW-0812">Transmembrane</keyword>
<evidence type="ECO:0000313" key="13">
    <source>
        <dbReference type="Proteomes" id="UP000593910"/>
    </source>
</evidence>
<dbReference type="InterPro" id="IPR006153">
    <property type="entry name" value="Cation/H_exchanger_TM"/>
</dbReference>
<dbReference type="PANTHER" id="PTHR10110">
    <property type="entry name" value="SODIUM/HYDROGEN EXCHANGER"/>
    <property type="match status" value="1"/>
</dbReference>
<evidence type="ECO:0000256" key="9">
    <source>
        <dbReference type="ARBA" id="ARBA00023201"/>
    </source>
</evidence>
<sequence length="592" mass="66967">MLLLITILLLIILLSRLTEEMTKIPATLATIFYAFLLSLYFPQLFSISKQEFNEVLYLMLPVILLPDILNISVKELKNYAKEIFYLAVVSVVVSIAIAVFVTPYLLPEYGFTIGMLVALYAMLMATDAITVSAIMSRFTLPQRLKIYAESESLFNDVTALILYYFVALPLLQGSSVDVLSINFTVLKVLVLSSLIGGVSALFGFLALKMLRNPFDQFLVIYLIVISSFLLAEHFHIAGILSIVVSVIVFKMLVERENRLHPKTFEFSNTVKTYDAFIDLLKNIPAITKHEFREYKKEAMFLGIFANAVVFVVIANIIDLSLLSHYIYEIVVVFLITTVIRFGSLSVLVISSKLPFYWTYALTLSGMKGALAIIMVHSLPKDFVYYDLFTAVVIGNVLISTFLYTFSLMFHIKRYAKLYESDSSTNGTKDTKISELSKDLVEVLEKDPISQAYNRIFIEDVLSREIARVQRYKVELSVIGLKFDFSAISEQQQRAFLQRAGEIIQKGIRQNDYFGKVEEGHFIVLASNTSLGGAHRLAQKIAEEFVEVLDGDIKYNFGVTELSETDSIETLFDKLKDAIYKSIQNKQTIEIVV</sequence>
<dbReference type="GO" id="GO:0098719">
    <property type="term" value="P:sodium ion import across plasma membrane"/>
    <property type="evidence" value="ECO:0007669"/>
    <property type="project" value="TreeGrafter"/>
</dbReference>
<dbReference type="InterPro" id="IPR018422">
    <property type="entry name" value="Cation/H_exchanger_CPA1"/>
</dbReference>
<dbReference type="AlphaFoldDB" id="A0A7M1AVF5"/>
<feature type="transmembrane region" description="Helical" evidence="10">
    <location>
        <begin position="28"/>
        <end position="47"/>
    </location>
</feature>
<evidence type="ECO:0000259" key="11">
    <source>
        <dbReference type="PROSITE" id="PS50887"/>
    </source>
</evidence>
<dbReference type="GO" id="GO:0015385">
    <property type="term" value="F:sodium:proton antiporter activity"/>
    <property type="evidence" value="ECO:0007669"/>
    <property type="project" value="InterPro"/>
</dbReference>
<comment type="subcellular location">
    <subcellularLocation>
        <location evidence="1">Cell membrane</location>
        <topology evidence="1">Multi-pass membrane protein</topology>
    </subcellularLocation>
</comment>